<gene>
    <name evidence="3" type="primary">LOC106168707</name>
</gene>
<feature type="compositionally biased region" description="Basic and acidic residues" evidence="1">
    <location>
        <begin position="126"/>
        <end position="139"/>
    </location>
</feature>
<dbReference type="GeneID" id="106168707"/>
<reference evidence="3" key="1">
    <citation type="submission" date="2025-08" db="UniProtKB">
        <authorList>
            <consortium name="RefSeq"/>
        </authorList>
    </citation>
    <scope>IDENTIFICATION</scope>
    <source>
        <tissue evidence="3">Gonads</tissue>
    </source>
</reference>
<dbReference type="Proteomes" id="UP000085678">
    <property type="component" value="Unplaced"/>
</dbReference>
<evidence type="ECO:0000313" key="3">
    <source>
        <dbReference type="RefSeq" id="XP_013403321.1"/>
    </source>
</evidence>
<keyword evidence="2" id="KW-1185">Reference proteome</keyword>
<accession>A0A1S3IZA5</accession>
<dbReference type="KEGG" id="lak:106168707"/>
<feature type="compositionally biased region" description="Basic and acidic residues" evidence="1">
    <location>
        <begin position="165"/>
        <end position="174"/>
    </location>
</feature>
<feature type="compositionally biased region" description="Basic and acidic residues" evidence="1">
    <location>
        <begin position="366"/>
        <end position="383"/>
    </location>
</feature>
<evidence type="ECO:0000256" key="1">
    <source>
        <dbReference type="SAM" id="MobiDB-lite"/>
    </source>
</evidence>
<sequence>MLKNYSKSTGSQKISFSEQKSAYELIQSQKLFKCFLDLKKDCQAQIKKLELDKSMLLDSLRREEQMFKKRRSKYDKTSVKTPEMSKFKRMSSNTRCISAPVRENAVKDLTTYAAGKRLIKHDTTERFDKESASIKREHTLSPITGTGALRTSDESDYSQSGDGPSLDHSDTRDTRMLSRDLKTDVRCLPETDTFSIPNTRGLLSRRSPDAKLVRSFTWRHTNGSKQVVREQVESLKTHPQLLITPTRTSGNCAALNTAGDNEKDKDVLSLVRKHRRSKSASLVSATRTPDTHLTAQLLPARVPPKSAQAFHHTRPARVHDKNWGAAMREDLLLKVKLENIALREKVQNFVDRQAQRVADGAQQLEGDDKRPTAKKPADSKQETKNFSSFLTFTFDD</sequence>
<feature type="compositionally biased region" description="Basic and acidic residues" evidence="1">
    <location>
        <begin position="74"/>
        <end position="86"/>
    </location>
</feature>
<feature type="region of interest" description="Disordered" evidence="1">
    <location>
        <begin position="358"/>
        <end position="384"/>
    </location>
</feature>
<feature type="region of interest" description="Disordered" evidence="1">
    <location>
        <begin position="126"/>
        <end position="174"/>
    </location>
</feature>
<name>A0A1S3IZA5_LINAN</name>
<protein>
    <submittedName>
        <fullName evidence="3">Uncharacterized protein LOC106168707</fullName>
    </submittedName>
</protein>
<organism evidence="2 3">
    <name type="scientific">Lingula anatina</name>
    <name type="common">Brachiopod</name>
    <name type="synonym">Lingula unguis</name>
    <dbReference type="NCBI Taxonomy" id="7574"/>
    <lineage>
        <taxon>Eukaryota</taxon>
        <taxon>Metazoa</taxon>
        <taxon>Spiralia</taxon>
        <taxon>Lophotrochozoa</taxon>
        <taxon>Brachiopoda</taxon>
        <taxon>Linguliformea</taxon>
        <taxon>Lingulata</taxon>
        <taxon>Lingulida</taxon>
        <taxon>Linguloidea</taxon>
        <taxon>Lingulidae</taxon>
        <taxon>Lingula</taxon>
    </lineage>
</organism>
<evidence type="ECO:0000313" key="2">
    <source>
        <dbReference type="Proteomes" id="UP000085678"/>
    </source>
</evidence>
<feature type="region of interest" description="Disordered" evidence="1">
    <location>
        <begin position="69"/>
        <end position="91"/>
    </location>
</feature>
<dbReference type="RefSeq" id="XP_013403321.1">
    <property type="nucleotide sequence ID" value="XM_013547867.1"/>
</dbReference>
<proteinExistence type="predicted"/>
<dbReference type="AlphaFoldDB" id="A0A1S3IZA5"/>
<dbReference type="InParanoid" id="A0A1S3IZA5"/>